<dbReference type="FunFam" id="3.30.70.270:FF:000026">
    <property type="entry name" value="Transposon Ty3-G Gag-Pol polyprotein"/>
    <property type="match status" value="1"/>
</dbReference>
<dbReference type="PROSITE" id="PS50994">
    <property type="entry name" value="INTEGRASE"/>
    <property type="match status" value="1"/>
</dbReference>
<dbReference type="Proteomes" id="UP000005408">
    <property type="component" value="Unassembled WGS sequence"/>
</dbReference>
<evidence type="ECO:0000259" key="2">
    <source>
        <dbReference type="PROSITE" id="PS50878"/>
    </source>
</evidence>
<feature type="compositionally biased region" description="Basic and acidic residues" evidence="1">
    <location>
        <begin position="784"/>
        <end position="794"/>
    </location>
</feature>
<dbReference type="Pfam" id="PF00078">
    <property type="entry name" value="RVT_1"/>
    <property type="match status" value="1"/>
</dbReference>
<dbReference type="InterPro" id="IPR000477">
    <property type="entry name" value="RT_dom"/>
</dbReference>
<evidence type="ECO:0000259" key="3">
    <source>
        <dbReference type="PROSITE" id="PS50994"/>
    </source>
</evidence>
<accession>A0A8W8P0C3</accession>
<dbReference type="Pfam" id="PF00665">
    <property type="entry name" value="rve"/>
    <property type="match status" value="1"/>
</dbReference>
<dbReference type="InterPro" id="IPR043128">
    <property type="entry name" value="Rev_trsase/Diguanyl_cyclase"/>
</dbReference>
<feature type="domain" description="Integrase catalytic" evidence="3">
    <location>
        <begin position="543"/>
        <end position="657"/>
    </location>
</feature>
<keyword evidence="5" id="KW-1185">Reference proteome</keyword>
<sequence length="819" mass="94762">PTDWVSSLLAFKKSNGKLRICIDPKPLNKALRRSHYPLPIIEDILPDLAKARIFTLCDVKNGFWHVELDEPSSYLTTFETPYGRYRWRRLPFGISPAPEIFQHRLELAIQNLPGVKAVADDILIYGEGESEEEAIRDHDQKLSRFLYRCREQGIKLNKDKFKLRLKEMPYIGHVLTTKGLKPDPHKVQAIIDFETPKDVAGVHRFLGLVNYLAKFMNNLSVMCDPIRSLIHKNVVWRWTHEHEEAFSKIKEAISQVPVLKYFDSKLETTLQCDASSTGLGATLLQQGQPIAYASRALTPAEQQYAQIEKELLAVVFGMERFNQYTYGRKVLVESDHKPLEIIHKKPLISAPKRLQRMFLRLQKYEIEIMYKPGKEMYVADALSRAHPKKLSKEACTEEVFKIFEDINMVEYLPISQARMLKIKQTSDVTHELLKKTILEGWPRTKESTPMEVHPYFHVRDELSVQDGIVYRGTRCVIPKGLRAEVMRKLHQSHIGAEGCLRRARECVYWPGMNSEIKDLVSKCDTCRTYEPSQQKETLISHETPNRPWSVVGVDLFQSPVSNDQYLITVDYFSNFFEIDRLETTSSAAVINKLKQHFARHGIPDKVISDNGPQFSSQQFSKFKHMWEFDHRTSSPAYPQSNGKAENAVKSAKQLMRKAKHSGQDPWLAVLDFRNTPSQGIGESPCQRLMNRRTKTLMPVKESLLSSVGDRANLKNMRKEKDRQAHYYNRTAKDLRELQPGDTVRMKPTQLRDKEWKKGTIIGREGSRSYNVQTQDGTYRRNRSHLKDTREERNDFTVFPEYTSPSIEDLPENDQKTSHR</sequence>
<dbReference type="Gene3D" id="3.30.70.270">
    <property type="match status" value="2"/>
</dbReference>
<dbReference type="Gene3D" id="3.10.10.10">
    <property type="entry name" value="HIV Type 1 Reverse Transcriptase, subunit A, domain 1"/>
    <property type="match status" value="1"/>
</dbReference>
<dbReference type="InterPro" id="IPR050951">
    <property type="entry name" value="Retrovirus_Pol_polyprotein"/>
</dbReference>
<proteinExistence type="predicted"/>
<dbReference type="CDD" id="cd01647">
    <property type="entry name" value="RT_LTR"/>
    <property type="match status" value="1"/>
</dbReference>
<name>A0A8W8P0C3_MAGGI</name>
<evidence type="ECO:0000256" key="1">
    <source>
        <dbReference type="SAM" id="MobiDB-lite"/>
    </source>
</evidence>
<dbReference type="SUPFAM" id="SSF56672">
    <property type="entry name" value="DNA/RNA polymerases"/>
    <property type="match status" value="1"/>
</dbReference>
<dbReference type="CDD" id="cd09274">
    <property type="entry name" value="RNase_HI_RT_Ty3"/>
    <property type="match status" value="1"/>
</dbReference>
<feature type="region of interest" description="Disordered" evidence="1">
    <location>
        <begin position="765"/>
        <end position="819"/>
    </location>
</feature>
<organism evidence="4 5">
    <name type="scientific">Magallana gigas</name>
    <name type="common">Pacific oyster</name>
    <name type="synonym">Crassostrea gigas</name>
    <dbReference type="NCBI Taxonomy" id="29159"/>
    <lineage>
        <taxon>Eukaryota</taxon>
        <taxon>Metazoa</taxon>
        <taxon>Spiralia</taxon>
        <taxon>Lophotrochozoa</taxon>
        <taxon>Mollusca</taxon>
        <taxon>Bivalvia</taxon>
        <taxon>Autobranchia</taxon>
        <taxon>Pteriomorphia</taxon>
        <taxon>Ostreida</taxon>
        <taxon>Ostreoidea</taxon>
        <taxon>Ostreidae</taxon>
        <taxon>Magallana</taxon>
    </lineage>
</organism>
<feature type="domain" description="Reverse transcriptase" evidence="2">
    <location>
        <begin position="1"/>
        <end position="175"/>
    </location>
</feature>
<dbReference type="Gene3D" id="1.10.340.70">
    <property type="match status" value="1"/>
</dbReference>
<dbReference type="FunFam" id="1.10.340.70:FF:000003">
    <property type="entry name" value="Protein CBG25708"/>
    <property type="match status" value="1"/>
</dbReference>
<dbReference type="InterPro" id="IPR041588">
    <property type="entry name" value="Integrase_H2C2"/>
</dbReference>
<dbReference type="FunFam" id="3.30.420.10:FF:000063">
    <property type="entry name" value="Retrovirus-related Pol polyprotein from transposon 297-like Protein"/>
    <property type="match status" value="1"/>
</dbReference>
<dbReference type="PROSITE" id="PS50878">
    <property type="entry name" value="RT_POL"/>
    <property type="match status" value="1"/>
</dbReference>
<dbReference type="InterPro" id="IPR012337">
    <property type="entry name" value="RNaseH-like_sf"/>
</dbReference>
<dbReference type="GO" id="GO:0003676">
    <property type="term" value="F:nucleic acid binding"/>
    <property type="evidence" value="ECO:0007669"/>
    <property type="project" value="InterPro"/>
</dbReference>
<reference evidence="4" key="1">
    <citation type="submission" date="2022-08" db="UniProtKB">
        <authorList>
            <consortium name="EnsemblMetazoa"/>
        </authorList>
    </citation>
    <scope>IDENTIFICATION</scope>
    <source>
        <strain evidence="4">05x7-T-G4-1.051#20</strain>
    </source>
</reference>
<dbReference type="PANTHER" id="PTHR37984:SF8">
    <property type="entry name" value="CCHC-TYPE DOMAIN-CONTAINING PROTEIN"/>
    <property type="match status" value="1"/>
</dbReference>
<dbReference type="EnsemblMetazoa" id="G8744.2">
    <property type="protein sequence ID" value="G8744.2:cds"/>
    <property type="gene ID" value="G8744"/>
</dbReference>
<evidence type="ECO:0000313" key="4">
    <source>
        <dbReference type="EnsemblMetazoa" id="G8744.2:cds"/>
    </source>
</evidence>
<feature type="compositionally biased region" description="Polar residues" evidence="1">
    <location>
        <begin position="767"/>
        <end position="776"/>
    </location>
</feature>
<dbReference type="InterPro" id="IPR043502">
    <property type="entry name" value="DNA/RNA_pol_sf"/>
</dbReference>
<dbReference type="Pfam" id="PF17921">
    <property type="entry name" value="Integrase_H2C2"/>
    <property type="match status" value="1"/>
</dbReference>
<dbReference type="SUPFAM" id="SSF53098">
    <property type="entry name" value="Ribonuclease H-like"/>
    <property type="match status" value="1"/>
</dbReference>
<evidence type="ECO:0000313" key="5">
    <source>
        <dbReference type="Proteomes" id="UP000005408"/>
    </source>
</evidence>
<dbReference type="PANTHER" id="PTHR37984">
    <property type="entry name" value="PROTEIN CBG26694"/>
    <property type="match status" value="1"/>
</dbReference>
<dbReference type="Pfam" id="PF17919">
    <property type="entry name" value="RT_RNaseH_2"/>
    <property type="match status" value="1"/>
</dbReference>
<dbReference type="InterPro" id="IPR041577">
    <property type="entry name" value="RT_RNaseH_2"/>
</dbReference>
<dbReference type="GO" id="GO:0015074">
    <property type="term" value="P:DNA integration"/>
    <property type="evidence" value="ECO:0007669"/>
    <property type="project" value="InterPro"/>
</dbReference>
<protein>
    <submittedName>
        <fullName evidence="4">Uncharacterized protein</fullName>
    </submittedName>
</protein>
<dbReference type="AlphaFoldDB" id="A0A8W8P0C3"/>
<dbReference type="InterPro" id="IPR036397">
    <property type="entry name" value="RNaseH_sf"/>
</dbReference>
<dbReference type="InterPro" id="IPR001584">
    <property type="entry name" value="Integrase_cat-core"/>
</dbReference>
<dbReference type="Gene3D" id="3.30.420.10">
    <property type="entry name" value="Ribonuclease H-like superfamily/Ribonuclease H"/>
    <property type="match status" value="1"/>
</dbReference>